<evidence type="ECO:0000313" key="5">
    <source>
        <dbReference type="Proteomes" id="UP001415857"/>
    </source>
</evidence>
<keyword evidence="5" id="KW-1185">Reference proteome</keyword>
<gene>
    <name evidence="4" type="ORF">L1049_017035</name>
</gene>
<organism evidence="4 5">
    <name type="scientific">Liquidambar formosana</name>
    <name type="common">Formosan gum</name>
    <dbReference type="NCBI Taxonomy" id="63359"/>
    <lineage>
        <taxon>Eukaryota</taxon>
        <taxon>Viridiplantae</taxon>
        <taxon>Streptophyta</taxon>
        <taxon>Embryophyta</taxon>
        <taxon>Tracheophyta</taxon>
        <taxon>Spermatophyta</taxon>
        <taxon>Magnoliopsida</taxon>
        <taxon>eudicotyledons</taxon>
        <taxon>Gunneridae</taxon>
        <taxon>Pentapetalae</taxon>
        <taxon>Saxifragales</taxon>
        <taxon>Altingiaceae</taxon>
        <taxon>Liquidambar</taxon>
    </lineage>
</organism>
<dbReference type="Pfam" id="PF00179">
    <property type="entry name" value="UQ_con"/>
    <property type="match status" value="1"/>
</dbReference>
<dbReference type="GO" id="GO:0061631">
    <property type="term" value="F:ubiquitin conjugating enzyme activity"/>
    <property type="evidence" value="ECO:0007669"/>
    <property type="project" value="TreeGrafter"/>
</dbReference>
<evidence type="ECO:0000313" key="4">
    <source>
        <dbReference type="EMBL" id="KAK9288576.1"/>
    </source>
</evidence>
<keyword evidence="1" id="KW-0808">Transferase</keyword>
<dbReference type="PROSITE" id="PS50127">
    <property type="entry name" value="UBC_2"/>
    <property type="match status" value="1"/>
</dbReference>
<protein>
    <recommendedName>
        <fullName evidence="3">UBC core domain-containing protein</fullName>
    </recommendedName>
</protein>
<feature type="domain" description="UBC core" evidence="3">
    <location>
        <begin position="51"/>
        <end position="211"/>
    </location>
</feature>
<dbReference type="PANTHER" id="PTHR46116">
    <property type="entry name" value="(E3-INDEPENDENT) E2 UBIQUITIN-CONJUGATING ENZYME"/>
    <property type="match status" value="1"/>
</dbReference>
<name>A0AAP0S088_LIQFO</name>
<dbReference type="CDD" id="cd23837">
    <property type="entry name" value="UBCc_UBE2O"/>
    <property type="match status" value="1"/>
</dbReference>
<reference evidence="4 5" key="1">
    <citation type="journal article" date="2024" name="Plant J.">
        <title>Genome sequences and population genomics reveal climatic adaptation and genomic divergence between two closely related sweetgum species.</title>
        <authorList>
            <person name="Xu W.Q."/>
            <person name="Ren C.Q."/>
            <person name="Zhang X.Y."/>
            <person name="Comes H.P."/>
            <person name="Liu X.H."/>
            <person name="Li Y.G."/>
            <person name="Kettle C.J."/>
            <person name="Jalonen R."/>
            <person name="Gaisberger H."/>
            <person name="Ma Y.Z."/>
            <person name="Qiu Y.X."/>
        </authorList>
    </citation>
    <scope>NUCLEOTIDE SEQUENCE [LARGE SCALE GENOMIC DNA]</scope>
    <source>
        <strain evidence="4">Hangzhou</strain>
    </source>
</reference>
<dbReference type="InterPro" id="IPR016135">
    <property type="entry name" value="UBQ-conjugating_enzyme/RWD"/>
</dbReference>
<accession>A0AAP0S088</accession>
<dbReference type="Gene3D" id="3.10.110.10">
    <property type="entry name" value="Ubiquitin Conjugating Enzyme"/>
    <property type="match status" value="1"/>
</dbReference>
<dbReference type="FunFam" id="3.10.110.10:FF:000133">
    <property type="entry name" value="Putative ubiquitin-conjugating enzyme E2 38"/>
    <property type="match status" value="1"/>
</dbReference>
<sequence>MAQSVTPLLQNGEIENLKRFDVVTDDSDHYYLNLNLPKKNDGDCFTNGGSKVHKKIMQEWKILDQHLPEAILVRVYERRIDLLRAVIVGATGTPYHDGLFFFDIAFPSDYPSSPPQVYYRAFGLRLNPNLYANGRVCLSLLNTWSGKKNEKWNPSGSTILQLLISIQGLVLNEKPYYNEPGLGGWPGRAFLEKNSRAYNEDVFVLSCKTMLFLLRRPPKNFEGFVAEHFGKRGNAILGACKAYMDGRMRVGYHTDDGSSRKLATLKVSTKFKASMEGLYPELVVAFTKNGASLGNFVEQVEVKCETVSLDPSPKGIEKKTVSLEQPPKVIEKKKVGIWKKIIGNLTKILGLKTMPSLKRSASGVVQRNGEGDPVGF</sequence>
<keyword evidence="2" id="KW-0833">Ubl conjugation pathway</keyword>
<evidence type="ECO:0000256" key="1">
    <source>
        <dbReference type="ARBA" id="ARBA00022679"/>
    </source>
</evidence>
<proteinExistence type="predicted"/>
<dbReference type="SUPFAM" id="SSF54495">
    <property type="entry name" value="UBC-like"/>
    <property type="match status" value="1"/>
</dbReference>
<dbReference type="PANTHER" id="PTHR46116:SF19">
    <property type="entry name" value="UBIQUITIN-CONJUGATING ENZYME FAMILY PROTEIN"/>
    <property type="match status" value="1"/>
</dbReference>
<evidence type="ECO:0000259" key="3">
    <source>
        <dbReference type="PROSITE" id="PS50127"/>
    </source>
</evidence>
<dbReference type="EMBL" id="JBBPBK010000003">
    <property type="protein sequence ID" value="KAK9288576.1"/>
    <property type="molecule type" value="Genomic_DNA"/>
</dbReference>
<comment type="caution">
    <text evidence="4">The sequence shown here is derived from an EMBL/GenBank/DDBJ whole genome shotgun (WGS) entry which is preliminary data.</text>
</comment>
<evidence type="ECO:0000256" key="2">
    <source>
        <dbReference type="ARBA" id="ARBA00022786"/>
    </source>
</evidence>
<dbReference type="AlphaFoldDB" id="A0AAP0S088"/>
<dbReference type="InterPro" id="IPR000608">
    <property type="entry name" value="UBC"/>
</dbReference>
<dbReference type="Proteomes" id="UP001415857">
    <property type="component" value="Unassembled WGS sequence"/>
</dbReference>
<dbReference type="SMART" id="SM00212">
    <property type="entry name" value="UBCc"/>
    <property type="match status" value="1"/>
</dbReference>